<gene>
    <name evidence="2" type="ORF">FMM06_15530</name>
</gene>
<dbReference type="CDD" id="cd07344">
    <property type="entry name" value="M48_yhfN_like"/>
    <property type="match status" value="1"/>
</dbReference>
<dbReference type="RefSeq" id="WP_144335229.1">
    <property type="nucleotide sequence ID" value="NZ_VJWA01000002.1"/>
</dbReference>
<comment type="caution">
    <text evidence="2">The sequence shown here is derived from an EMBL/GenBank/DDBJ whole genome shotgun (WGS) entry which is preliminary data.</text>
</comment>
<reference evidence="2 3" key="1">
    <citation type="submission" date="2019-07" db="EMBL/GenBank/DDBJ databases">
        <title>Novel species isolated from glacier.</title>
        <authorList>
            <person name="Liu Q."/>
            <person name="Xin Y.-H."/>
        </authorList>
    </citation>
    <scope>NUCLEOTIDE SEQUENCE [LARGE SCALE GENOMIC DNA]</scope>
    <source>
        <strain evidence="2 3">LB1R16</strain>
    </source>
</reference>
<accession>A0A552UA22</accession>
<dbReference type="InterPro" id="IPR002725">
    <property type="entry name" value="YgjP-like_metallopeptidase"/>
</dbReference>
<dbReference type="Proteomes" id="UP000317894">
    <property type="component" value="Unassembled WGS sequence"/>
</dbReference>
<protein>
    <submittedName>
        <fullName evidence="2">M48 family metallopeptidase</fullName>
    </submittedName>
</protein>
<name>A0A552UA22_9SPHN</name>
<evidence type="ECO:0000259" key="1">
    <source>
        <dbReference type="Pfam" id="PF01863"/>
    </source>
</evidence>
<evidence type="ECO:0000313" key="2">
    <source>
        <dbReference type="EMBL" id="TRW15060.1"/>
    </source>
</evidence>
<dbReference type="AlphaFoldDB" id="A0A552UA22"/>
<keyword evidence="3" id="KW-1185">Reference proteome</keyword>
<dbReference type="InterPro" id="IPR053136">
    <property type="entry name" value="UTP_pyrophosphatase-like"/>
</dbReference>
<proteinExistence type="predicted"/>
<organism evidence="2 3">
    <name type="scientific">Glacieibacterium frigidum</name>
    <dbReference type="NCBI Taxonomy" id="2593303"/>
    <lineage>
        <taxon>Bacteria</taxon>
        <taxon>Pseudomonadati</taxon>
        <taxon>Pseudomonadota</taxon>
        <taxon>Alphaproteobacteria</taxon>
        <taxon>Sphingomonadales</taxon>
        <taxon>Sphingosinicellaceae</taxon>
        <taxon>Glacieibacterium</taxon>
    </lineage>
</organism>
<dbReference type="PANTHER" id="PTHR30399:SF1">
    <property type="entry name" value="UTP PYROPHOSPHATASE"/>
    <property type="match status" value="1"/>
</dbReference>
<evidence type="ECO:0000313" key="3">
    <source>
        <dbReference type="Proteomes" id="UP000317894"/>
    </source>
</evidence>
<dbReference type="OrthoDB" id="9795402at2"/>
<dbReference type="PANTHER" id="PTHR30399">
    <property type="entry name" value="UNCHARACTERIZED PROTEIN YGJP"/>
    <property type="match status" value="1"/>
</dbReference>
<sequence length="241" mass="25881">MFGRLRRGAPALPETLHLAGREVPVVLVRSARARRILLRADAVSGSIRLTLPPQVSVGRGAAFLSEYTGWLEAHVATWPRPLPFMPGAAIPFDGGTLRIELAPARRTIRDGDRLIVGGTADTLPGRVTRWLKATALADLTAATLALAARLDLPAPGVRVGDPAGRWGSCSSTRRIAYSWRLIFAPPAVRASVVAHEVAHLVHPNHGAAFWALARDLGGDPAPHRRWLARHGAGLHWIGRAT</sequence>
<dbReference type="EMBL" id="VJWA01000002">
    <property type="protein sequence ID" value="TRW15060.1"/>
    <property type="molecule type" value="Genomic_DNA"/>
</dbReference>
<dbReference type="Gene3D" id="3.30.2010.10">
    <property type="entry name" value="Metalloproteases ('zincins'), catalytic domain"/>
    <property type="match status" value="1"/>
</dbReference>
<feature type="domain" description="YgjP-like metallopeptidase" evidence="1">
    <location>
        <begin position="44"/>
        <end position="230"/>
    </location>
</feature>
<dbReference type="Pfam" id="PF01863">
    <property type="entry name" value="YgjP-like"/>
    <property type="match status" value="1"/>
</dbReference>